<dbReference type="STRING" id="579748.TW81_02180"/>
<sequence>MKATVELIVRLLAAALNLFNRNKAKEYADDPATAIANSDDGVHKSDKTFAELASESERDRAK</sequence>
<keyword evidence="2" id="KW-1185">Reference proteome</keyword>
<dbReference type="RefSeq" id="WP_045954090.1">
    <property type="nucleotide sequence ID" value="NZ_JXXV01000006.1"/>
</dbReference>
<comment type="caution">
    <text evidence="1">The sequence shown here is derived from an EMBL/GenBank/DDBJ whole genome shotgun (WGS) entry which is preliminary data.</text>
</comment>
<gene>
    <name evidence="1" type="ORF">TW81_02180</name>
</gene>
<name>A0A0F4NNY1_9VIBR</name>
<dbReference type="PATRIC" id="fig|579748.3.peg.453"/>
<evidence type="ECO:0000313" key="2">
    <source>
        <dbReference type="Proteomes" id="UP000033673"/>
    </source>
</evidence>
<dbReference type="EMBL" id="JXXV01000006">
    <property type="protein sequence ID" value="KJY84822.1"/>
    <property type="molecule type" value="Genomic_DNA"/>
</dbReference>
<evidence type="ECO:0000313" key="1">
    <source>
        <dbReference type="EMBL" id="KJY84822.1"/>
    </source>
</evidence>
<accession>A0A0F4NNY1</accession>
<proteinExistence type="predicted"/>
<dbReference type="AlphaFoldDB" id="A0A0F4NNY1"/>
<dbReference type="Proteomes" id="UP000033673">
    <property type="component" value="Unassembled WGS sequence"/>
</dbReference>
<organism evidence="1 2">
    <name type="scientific">Vibrio galatheae</name>
    <dbReference type="NCBI Taxonomy" id="579748"/>
    <lineage>
        <taxon>Bacteria</taxon>
        <taxon>Pseudomonadati</taxon>
        <taxon>Pseudomonadota</taxon>
        <taxon>Gammaproteobacteria</taxon>
        <taxon>Vibrionales</taxon>
        <taxon>Vibrionaceae</taxon>
        <taxon>Vibrio</taxon>
    </lineage>
</organism>
<reference evidence="1 2" key="1">
    <citation type="journal article" date="2015" name="BMC Genomics">
        <title>Genome mining reveals unlocked bioactive potential of marine Gram-negative bacteria.</title>
        <authorList>
            <person name="Machado H."/>
            <person name="Sonnenschein E.C."/>
            <person name="Melchiorsen J."/>
            <person name="Gram L."/>
        </authorList>
    </citation>
    <scope>NUCLEOTIDE SEQUENCE [LARGE SCALE GENOMIC DNA]</scope>
    <source>
        <strain evidence="1 2">S2757</strain>
    </source>
</reference>
<protein>
    <submittedName>
        <fullName evidence="1">Uncharacterized protein</fullName>
    </submittedName>
</protein>